<keyword evidence="3" id="KW-0520">NAD</keyword>
<name>A0A9Q0KVB7_9MAGN</name>
<dbReference type="PANTHER" id="PTHR32009">
    <property type="entry name" value="TMV RESISTANCE PROTEIN N-LIKE"/>
    <property type="match status" value="1"/>
</dbReference>
<dbReference type="GO" id="GO:0061809">
    <property type="term" value="F:NAD+ nucleosidase activity, cyclic ADP-ribose generating"/>
    <property type="evidence" value="ECO:0007669"/>
    <property type="project" value="UniProtKB-EC"/>
</dbReference>
<dbReference type="OrthoDB" id="6078042at2759"/>
<protein>
    <recommendedName>
        <fullName evidence="1">ADP-ribosyl cyclase/cyclic ADP-ribose hydrolase</fullName>
        <ecNumber evidence="1">3.2.2.6</ecNumber>
    </recommendedName>
</protein>
<dbReference type="AlphaFoldDB" id="A0A9Q0KVB7"/>
<feature type="domain" description="TIR" evidence="5">
    <location>
        <begin position="19"/>
        <end position="166"/>
    </location>
</feature>
<comment type="catalytic activity">
    <reaction evidence="4">
        <text>NAD(+) + H2O = ADP-D-ribose + nicotinamide + H(+)</text>
        <dbReference type="Rhea" id="RHEA:16301"/>
        <dbReference type="ChEBI" id="CHEBI:15377"/>
        <dbReference type="ChEBI" id="CHEBI:15378"/>
        <dbReference type="ChEBI" id="CHEBI:17154"/>
        <dbReference type="ChEBI" id="CHEBI:57540"/>
        <dbReference type="ChEBI" id="CHEBI:57967"/>
        <dbReference type="EC" id="3.2.2.6"/>
    </reaction>
    <physiologicalReaction direction="left-to-right" evidence="4">
        <dbReference type="Rhea" id="RHEA:16302"/>
    </physiologicalReaction>
</comment>
<evidence type="ECO:0000313" key="7">
    <source>
        <dbReference type="Proteomes" id="UP001141806"/>
    </source>
</evidence>
<organism evidence="6 7">
    <name type="scientific">Protea cynaroides</name>
    <dbReference type="NCBI Taxonomy" id="273540"/>
    <lineage>
        <taxon>Eukaryota</taxon>
        <taxon>Viridiplantae</taxon>
        <taxon>Streptophyta</taxon>
        <taxon>Embryophyta</taxon>
        <taxon>Tracheophyta</taxon>
        <taxon>Spermatophyta</taxon>
        <taxon>Magnoliopsida</taxon>
        <taxon>Proteales</taxon>
        <taxon>Proteaceae</taxon>
        <taxon>Protea</taxon>
    </lineage>
</organism>
<dbReference type="GO" id="GO:0007165">
    <property type="term" value="P:signal transduction"/>
    <property type="evidence" value="ECO:0007669"/>
    <property type="project" value="InterPro"/>
</dbReference>
<evidence type="ECO:0000256" key="2">
    <source>
        <dbReference type="ARBA" id="ARBA00022801"/>
    </source>
</evidence>
<accession>A0A9Q0KVB7</accession>
<evidence type="ECO:0000256" key="1">
    <source>
        <dbReference type="ARBA" id="ARBA00011982"/>
    </source>
</evidence>
<dbReference type="SMART" id="SM00255">
    <property type="entry name" value="TIR"/>
    <property type="match status" value="1"/>
</dbReference>
<dbReference type="Proteomes" id="UP001141806">
    <property type="component" value="Unassembled WGS sequence"/>
</dbReference>
<evidence type="ECO:0000256" key="4">
    <source>
        <dbReference type="ARBA" id="ARBA00047304"/>
    </source>
</evidence>
<proteinExistence type="predicted"/>
<reference evidence="6" key="1">
    <citation type="journal article" date="2023" name="Plant J.">
        <title>The genome of the king protea, Protea cynaroides.</title>
        <authorList>
            <person name="Chang J."/>
            <person name="Duong T.A."/>
            <person name="Schoeman C."/>
            <person name="Ma X."/>
            <person name="Roodt D."/>
            <person name="Barker N."/>
            <person name="Li Z."/>
            <person name="Van de Peer Y."/>
            <person name="Mizrachi E."/>
        </authorList>
    </citation>
    <scope>NUCLEOTIDE SEQUENCE</scope>
    <source>
        <tissue evidence="6">Young leaves</tissue>
    </source>
</reference>
<evidence type="ECO:0000256" key="3">
    <source>
        <dbReference type="ARBA" id="ARBA00023027"/>
    </source>
</evidence>
<dbReference type="InterPro" id="IPR035897">
    <property type="entry name" value="Toll_tir_struct_dom_sf"/>
</dbReference>
<dbReference type="Pfam" id="PF01582">
    <property type="entry name" value="TIR"/>
    <property type="match status" value="1"/>
</dbReference>
<comment type="caution">
    <text evidence="6">The sequence shown here is derived from an EMBL/GenBank/DDBJ whole genome shotgun (WGS) entry which is preliminary data.</text>
</comment>
<dbReference type="EMBL" id="JAMYWD010000003">
    <property type="protein sequence ID" value="KAJ4977512.1"/>
    <property type="molecule type" value="Genomic_DNA"/>
</dbReference>
<dbReference type="InterPro" id="IPR000157">
    <property type="entry name" value="TIR_dom"/>
</dbReference>
<keyword evidence="2" id="KW-0378">Hydrolase</keyword>
<dbReference type="Gene3D" id="3.40.50.10140">
    <property type="entry name" value="Toll/interleukin-1 receptor homology (TIR) domain"/>
    <property type="match status" value="1"/>
</dbReference>
<gene>
    <name evidence="6" type="ORF">NE237_002618</name>
</gene>
<dbReference type="SUPFAM" id="SSF52200">
    <property type="entry name" value="Toll/Interleukin receptor TIR domain"/>
    <property type="match status" value="1"/>
</dbReference>
<dbReference type="PROSITE" id="PS50104">
    <property type="entry name" value="TIR"/>
    <property type="match status" value="1"/>
</dbReference>
<evidence type="ECO:0000313" key="6">
    <source>
        <dbReference type="EMBL" id="KAJ4977512.1"/>
    </source>
</evidence>
<dbReference type="PANTHER" id="PTHR32009:SF39">
    <property type="entry name" value="TIR DOMAIN-CONTAINING PROTEIN"/>
    <property type="match status" value="1"/>
</dbReference>
<sequence>MAALDLGSSSVASTDVPPRSWEVFLNFRGKDTGNSFIGFLHKALVDRGITVYLDRQRLETGEPVGPSVREAVEGCKIFIPSFSEHYADCKWCLWELSLIVQRYISNRQFIIPIFFHIRTKDVRHPTESFKAAFDEYMESHKPDVNSWRKAMEVVGKLSGVTIHHNE</sequence>
<dbReference type="EC" id="3.2.2.6" evidence="1"/>
<evidence type="ECO:0000259" key="5">
    <source>
        <dbReference type="PROSITE" id="PS50104"/>
    </source>
</evidence>
<keyword evidence="7" id="KW-1185">Reference proteome</keyword>